<keyword evidence="2" id="KW-1185">Reference proteome</keyword>
<dbReference type="EMBL" id="BAABBO010000011">
    <property type="protein sequence ID" value="GAA3965967.1"/>
    <property type="molecule type" value="Genomic_DNA"/>
</dbReference>
<evidence type="ECO:0000313" key="2">
    <source>
        <dbReference type="Proteomes" id="UP001501337"/>
    </source>
</evidence>
<name>A0ABP7PI01_9GAMM</name>
<evidence type="ECO:0000313" key="1">
    <source>
        <dbReference type="EMBL" id="GAA3965967.1"/>
    </source>
</evidence>
<reference evidence="2" key="1">
    <citation type="journal article" date="2019" name="Int. J. Syst. Evol. Microbiol.">
        <title>The Global Catalogue of Microorganisms (GCM) 10K type strain sequencing project: providing services to taxonomists for standard genome sequencing and annotation.</title>
        <authorList>
            <consortium name="The Broad Institute Genomics Platform"/>
            <consortium name="The Broad Institute Genome Sequencing Center for Infectious Disease"/>
            <person name="Wu L."/>
            <person name="Ma J."/>
        </authorList>
    </citation>
    <scope>NUCLEOTIDE SEQUENCE [LARGE SCALE GENOMIC DNA]</scope>
    <source>
        <strain evidence="2">JCM 17555</strain>
    </source>
</reference>
<organism evidence="1 2">
    <name type="scientific">Allohahella marinimesophila</name>
    <dbReference type="NCBI Taxonomy" id="1054972"/>
    <lineage>
        <taxon>Bacteria</taxon>
        <taxon>Pseudomonadati</taxon>
        <taxon>Pseudomonadota</taxon>
        <taxon>Gammaproteobacteria</taxon>
        <taxon>Oceanospirillales</taxon>
        <taxon>Hahellaceae</taxon>
        <taxon>Allohahella</taxon>
    </lineage>
</organism>
<dbReference type="Proteomes" id="UP001501337">
    <property type="component" value="Unassembled WGS sequence"/>
</dbReference>
<comment type="caution">
    <text evidence="1">The sequence shown here is derived from an EMBL/GenBank/DDBJ whole genome shotgun (WGS) entry which is preliminary data.</text>
</comment>
<protein>
    <submittedName>
        <fullName evidence="1">Uncharacterized protein</fullName>
    </submittedName>
</protein>
<accession>A0ABP7PI01</accession>
<gene>
    <name evidence="1" type="ORF">GCM10022278_24800</name>
</gene>
<proteinExistence type="predicted"/>
<dbReference type="RefSeq" id="WP_344806808.1">
    <property type="nucleotide sequence ID" value="NZ_BAABBO010000011.1"/>
</dbReference>
<sequence>MNTQIMMDKALSGLDLIGGRLEKLGITDDFNRHTVLAYIMAEQKHLEGELDSLRARLDQKKAGVQRARSFITNAARHPLKTTSDTVKGFLGRKG</sequence>